<evidence type="ECO:0008006" key="6">
    <source>
        <dbReference type="Google" id="ProtNLM"/>
    </source>
</evidence>
<evidence type="ECO:0000256" key="1">
    <source>
        <dbReference type="ARBA" id="ARBA00006974"/>
    </source>
</evidence>
<dbReference type="GO" id="GO:0009733">
    <property type="term" value="P:response to auxin"/>
    <property type="evidence" value="ECO:0007669"/>
    <property type="project" value="InterPro"/>
</dbReference>
<dbReference type="EMBL" id="KB870811">
    <property type="protein sequence ID" value="EOA18783.1"/>
    <property type="molecule type" value="Genomic_DNA"/>
</dbReference>
<feature type="non-terminal residue" evidence="4">
    <location>
        <position position="104"/>
    </location>
</feature>
<evidence type="ECO:0000313" key="4">
    <source>
        <dbReference type="EMBL" id="EOA18783.1"/>
    </source>
</evidence>
<protein>
    <recommendedName>
        <fullName evidence="6">Auxin-responsive family protein</fullName>
    </recommendedName>
</protein>
<organism evidence="4 5">
    <name type="scientific">Capsella rubella</name>
    <dbReference type="NCBI Taxonomy" id="81985"/>
    <lineage>
        <taxon>Eukaryota</taxon>
        <taxon>Viridiplantae</taxon>
        <taxon>Streptophyta</taxon>
        <taxon>Embryophyta</taxon>
        <taxon>Tracheophyta</taxon>
        <taxon>Spermatophyta</taxon>
        <taxon>Magnoliopsida</taxon>
        <taxon>eudicotyledons</taxon>
        <taxon>Gunneridae</taxon>
        <taxon>Pentapetalae</taxon>
        <taxon>rosids</taxon>
        <taxon>malvids</taxon>
        <taxon>Brassicales</taxon>
        <taxon>Brassicaceae</taxon>
        <taxon>Camelineae</taxon>
        <taxon>Capsella</taxon>
    </lineage>
</organism>
<evidence type="ECO:0000256" key="2">
    <source>
        <dbReference type="ARBA" id="ARBA00022473"/>
    </source>
</evidence>
<dbReference type="KEGG" id="crb:17878140"/>
<reference evidence="5" key="1">
    <citation type="journal article" date="2013" name="Nat. Genet.">
        <title>The Capsella rubella genome and the genomic consequences of rapid mating system evolution.</title>
        <authorList>
            <person name="Slotte T."/>
            <person name="Hazzouri K.M."/>
            <person name="Agren J.A."/>
            <person name="Koenig D."/>
            <person name="Maumus F."/>
            <person name="Guo Y.L."/>
            <person name="Steige K."/>
            <person name="Platts A.E."/>
            <person name="Escobar J.S."/>
            <person name="Newman L.K."/>
            <person name="Wang W."/>
            <person name="Mandakova T."/>
            <person name="Vello E."/>
            <person name="Smith L.M."/>
            <person name="Henz S.R."/>
            <person name="Steffen J."/>
            <person name="Takuno S."/>
            <person name="Brandvain Y."/>
            <person name="Coop G."/>
            <person name="Andolfatto P."/>
            <person name="Hu T.T."/>
            <person name="Blanchette M."/>
            <person name="Clark R.M."/>
            <person name="Quesneville H."/>
            <person name="Nordborg M."/>
            <person name="Gaut B.S."/>
            <person name="Lysak M.A."/>
            <person name="Jenkins J."/>
            <person name="Grimwood J."/>
            <person name="Chapman J."/>
            <person name="Prochnik S."/>
            <person name="Shu S."/>
            <person name="Rokhsar D."/>
            <person name="Schmutz J."/>
            <person name="Weigel D."/>
            <person name="Wright S.I."/>
        </authorList>
    </citation>
    <scope>NUCLEOTIDE SEQUENCE [LARGE SCALE GENOMIC DNA]</scope>
    <source>
        <strain evidence="5">cv. Monte Gargano</strain>
    </source>
</reference>
<dbReference type="STRING" id="81985.R0H5F7"/>
<dbReference type="Pfam" id="PF02519">
    <property type="entry name" value="Auxin_inducible"/>
    <property type="match status" value="1"/>
</dbReference>
<dbReference type="AlphaFoldDB" id="R0H5F7"/>
<dbReference type="PANTHER" id="PTHR31929">
    <property type="entry name" value="SAUR-LIKE AUXIN-RESPONSIVE PROTEIN FAMILY-RELATED"/>
    <property type="match status" value="1"/>
</dbReference>
<name>R0H5F7_9BRAS</name>
<dbReference type="InterPro" id="IPR003676">
    <property type="entry name" value="SAUR_fam"/>
</dbReference>
<sequence>MFKFKDIAFQVKRVFTKKVSRLRYIMNVRKGHFAVYVGANEEERKRFMVPISYLRHPLFQALLRQAEDEFGTDHQRKSLTIPCRHDVFVDVTCRLNRFNLLVPK</sequence>
<proteinExistence type="inferred from homology"/>
<evidence type="ECO:0000313" key="5">
    <source>
        <dbReference type="Proteomes" id="UP000029121"/>
    </source>
</evidence>
<dbReference type="Proteomes" id="UP000029121">
    <property type="component" value="Unassembled WGS sequence"/>
</dbReference>
<keyword evidence="2" id="KW-0217">Developmental protein</keyword>
<keyword evidence="3" id="KW-0341">Growth regulation</keyword>
<comment type="similarity">
    <text evidence="1">Belongs to the ARG7 family.</text>
</comment>
<keyword evidence="5" id="KW-1185">Reference proteome</keyword>
<dbReference type="OrthoDB" id="625231at2759"/>
<evidence type="ECO:0000256" key="3">
    <source>
        <dbReference type="ARBA" id="ARBA00022604"/>
    </source>
</evidence>
<gene>
    <name evidence="4" type="ORF">CARUB_v10007396mg</name>
</gene>
<accession>R0H5F7</accession>